<keyword evidence="5" id="KW-1185">Reference proteome</keyword>
<dbReference type="PANTHER" id="PTHR24321">
    <property type="entry name" value="DEHYDROGENASES, SHORT CHAIN"/>
    <property type="match status" value="1"/>
</dbReference>
<name>A0A931N1V8_9NOCA</name>
<evidence type="ECO:0000313" key="4">
    <source>
        <dbReference type="EMBL" id="MBH0776314.1"/>
    </source>
</evidence>
<dbReference type="InterPro" id="IPR020904">
    <property type="entry name" value="Sc_DH/Rdtase_CS"/>
</dbReference>
<sequence length="272" mass="28186">MGQLDGKVAFITGAARGQGRSHAIRLAREGADIIAVDICDQLESVRYPMGTAAELAQTVKEVESLGRRIVATRADVRDISALRQAFETGAAELGAVDIVLANAGIGAGGATVGEDQEWDEVLAVNLKGVWNTGRVAIPSMIQRGKGGAIVLTSSTGGLIGVGIPTAGFLGYTAAKHGVIGLMRSWANFLAPHSIRVNSVAPTAVRTPMAADGNLGAIMARNPDLGRALSNAMPVDLVEPEDVSEAVLWLVSDAARYVTGTVIPVDAGQLNKR</sequence>
<protein>
    <submittedName>
        <fullName evidence="4">Mycofactocin-coupled SDR family oxidoreductase</fullName>
    </submittedName>
</protein>
<dbReference type="NCBIfam" id="TIGR03971">
    <property type="entry name" value="SDR_subfam_1"/>
    <property type="match status" value="1"/>
</dbReference>
<dbReference type="SUPFAM" id="SSF51735">
    <property type="entry name" value="NAD(P)-binding Rossmann-fold domains"/>
    <property type="match status" value="1"/>
</dbReference>
<dbReference type="PRINTS" id="PR00081">
    <property type="entry name" value="GDHRDH"/>
</dbReference>
<organism evidence="4 5">
    <name type="scientific">Nocardia bovistercoris</name>
    <dbReference type="NCBI Taxonomy" id="2785916"/>
    <lineage>
        <taxon>Bacteria</taxon>
        <taxon>Bacillati</taxon>
        <taxon>Actinomycetota</taxon>
        <taxon>Actinomycetes</taxon>
        <taxon>Mycobacteriales</taxon>
        <taxon>Nocardiaceae</taxon>
        <taxon>Nocardia</taxon>
    </lineage>
</organism>
<dbReference type="Pfam" id="PF13561">
    <property type="entry name" value="adh_short_C2"/>
    <property type="match status" value="1"/>
</dbReference>
<dbReference type="GO" id="GO:0016491">
    <property type="term" value="F:oxidoreductase activity"/>
    <property type="evidence" value="ECO:0007669"/>
    <property type="project" value="UniProtKB-KW"/>
</dbReference>
<keyword evidence="2" id="KW-0560">Oxidoreductase</keyword>
<evidence type="ECO:0000256" key="3">
    <source>
        <dbReference type="ARBA" id="ARBA00023027"/>
    </source>
</evidence>
<comment type="similarity">
    <text evidence="1">Belongs to the short-chain dehydrogenases/reductases (SDR) family.</text>
</comment>
<dbReference type="AlphaFoldDB" id="A0A931N1V8"/>
<dbReference type="Proteomes" id="UP000655751">
    <property type="component" value="Unassembled WGS sequence"/>
</dbReference>
<dbReference type="RefSeq" id="WP_196148665.1">
    <property type="nucleotide sequence ID" value="NZ_JADMLG010000003.1"/>
</dbReference>
<accession>A0A931N1V8</accession>
<evidence type="ECO:0000256" key="1">
    <source>
        <dbReference type="ARBA" id="ARBA00006484"/>
    </source>
</evidence>
<dbReference type="InterPro" id="IPR036291">
    <property type="entry name" value="NAD(P)-bd_dom_sf"/>
</dbReference>
<dbReference type="InterPro" id="IPR002347">
    <property type="entry name" value="SDR_fam"/>
</dbReference>
<keyword evidence="3" id="KW-0520">NAD</keyword>
<dbReference type="PANTHER" id="PTHR24321:SF8">
    <property type="entry name" value="ESTRADIOL 17-BETA-DEHYDROGENASE 8-RELATED"/>
    <property type="match status" value="1"/>
</dbReference>
<dbReference type="EMBL" id="JADMLG010000003">
    <property type="protein sequence ID" value="MBH0776314.1"/>
    <property type="molecule type" value="Genomic_DNA"/>
</dbReference>
<dbReference type="InterPro" id="IPR023985">
    <property type="entry name" value="SDR_subfam_1"/>
</dbReference>
<evidence type="ECO:0000313" key="5">
    <source>
        <dbReference type="Proteomes" id="UP000655751"/>
    </source>
</evidence>
<dbReference type="PROSITE" id="PS00061">
    <property type="entry name" value="ADH_SHORT"/>
    <property type="match status" value="1"/>
</dbReference>
<reference evidence="4" key="1">
    <citation type="submission" date="2020-11" db="EMBL/GenBank/DDBJ databases">
        <title>Nocardia NEAU-351.nov., a novel actinomycete isolated from the cow dung.</title>
        <authorList>
            <person name="Zhang X."/>
        </authorList>
    </citation>
    <scope>NUCLEOTIDE SEQUENCE</scope>
    <source>
        <strain evidence="4">NEAU-351</strain>
    </source>
</reference>
<proteinExistence type="inferred from homology"/>
<dbReference type="Gene3D" id="3.40.50.720">
    <property type="entry name" value="NAD(P)-binding Rossmann-like Domain"/>
    <property type="match status" value="1"/>
</dbReference>
<gene>
    <name evidence="4" type="ORF">IT779_08465</name>
</gene>
<dbReference type="CDD" id="cd05233">
    <property type="entry name" value="SDR_c"/>
    <property type="match status" value="1"/>
</dbReference>
<comment type="caution">
    <text evidence="4">The sequence shown here is derived from an EMBL/GenBank/DDBJ whole genome shotgun (WGS) entry which is preliminary data.</text>
</comment>
<dbReference type="PRINTS" id="PR00080">
    <property type="entry name" value="SDRFAMILY"/>
</dbReference>
<dbReference type="FunFam" id="3.40.50.720:FF:000084">
    <property type="entry name" value="Short-chain dehydrogenase reductase"/>
    <property type="match status" value="1"/>
</dbReference>
<evidence type="ECO:0000256" key="2">
    <source>
        <dbReference type="ARBA" id="ARBA00023002"/>
    </source>
</evidence>
<dbReference type="NCBIfam" id="NF009467">
    <property type="entry name" value="PRK12826.1-3"/>
    <property type="match status" value="1"/>
</dbReference>